<protein>
    <submittedName>
        <fullName evidence="1">Uncharacterized protein</fullName>
    </submittedName>
</protein>
<proteinExistence type="predicted"/>
<evidence type="ECO:0000313" key="2">
    <source>
        <dbReference type="Proteomes" id="UP000019149"/>
    </source>
</evidence>
<evidence type="ECO:0000313" key="1">
    <source>
        <dbReference type="EMBL" id="EUB54330.1"/>
    </source>
</evidence>
<dbReference type="GeneID" id="36346520"/>
<gene>
    <name evidence="1" type="ORF">EGR_10805</name>
</gene>
<sequence>MSLRKVPIHGAATSPELAIQMLVAKDYDSSSAEHVMLKYMQAVNKIPKITRLIVSDDELIYQFALASLLLRTFYLFPSKRREEAMDASHTLDLANNSGKRYCLAEIQDTSFPVSLYVPKFKFFRLCPEIRM</sequence>
<dbReference type="AlphaFoldDB" id="W6TZS3"/>
<keyword evidence="2" id="KW-1185">Reference proteome</keyword>
<comment type="caution">
    <text evidence="1">The sequence shown here is derived from an EMBL/GenBank/DDBJ whole genome shotgun (WGS) entry which is preliminary data.</text>
</comment>
<dbReference type="CTD" id="36346520"/>
<dbReference type="Proteomes" id="UP000019149">
    <property type="component" value="Unassembled WGS sequence"/>
</dbReference>
<organism evidence="1 2">
    <name type="scientific">Echinococcus granulosus</name>
    <name type="common">Hydatid tapeworm</name>
    <dbReference type="NCBI Taxonomy" id="6210"/>
    <lineage>
        <taxon>Eukaryota</taxon>
        <taxon>Metazoa</taxon>
        <taxon>Spiralia</taxon>
        <taxon>Lophotrochozoa</taxon>
        <taxon>Platyhelminthes</taxon>
        <taxon>Cestoda</taxon>
        <taxon>Eucestoda</taxon>
        <taxon>Cyclophyllidea</taxon>
        <taxon>Taeniidae</taxon>
        <taxon>Echinococcus</taxon>
        <taxon>Echinococcus granulosus group</taxon>
    </lineage>
</organism>
<dbReference type="RefSeq" id="XP_024345526.1">
    <property type="nucleotide sequence ID" value="XM_024500054.1"/>
</dbReference>
<dbReference type="EMBL" id="APAU02000274">
    <property type="protein sequence ID" value="EUB54330.1"/>
    <property type="molecule type" value="Genomic_DNA"/>
</dbReference>
<dbReference type="KEGG" id="egl:EGR_10805"/>
<name>W6TZS3_ECHGR</name>
<accession>W6TZS3</accession>
<reference evidence="1 2" key="1">
    <citation type="journal article" date="2013" name="Nat. Genet.">
        <title>The genome of the hydatid tapeworm Echinococcus granulosus.</title>
        <authorList>
            <person name="Zheng H."/>
            <person name="Zhang W."/>
            <person name="Zhang L."/>
            <person name="Zhang Z."/>
            <person name="Li J."/>
            <person name="Lu G."/>
            <person name="Zhu Y."/>
            <person name="Wang Y."/>
            <person name="Huang Y."/>
            <person name="Liu J."/>
            <person name="Kang H."/>
            <person name="Chen J."/>
            <person name="Wang L."/>
            <person name="Chen A."/>
            <person name="Yu S."/>
            <person name="Gao Z."/>
            <person name="Jin L."/>
            <person name="Gu W."/>
            <person name="Wang Z."/>
            <person name="Zhao L."/>
            <person name="Shi B."/>
            <person name="Wen H."/>
            <person name="Lin R."/>
            <person name="Jones M.K."/>
            <person name="Brejova B."/>
            <person name="Vinar T."/>
            <person name="Zhao G."/>
            <person name="McManus D.P."/>
            <person name="Chen Z."/>
            <person name="Zhou Y."/>
            <person name="Wang S."/>
        </authorList>
    </citation>
    <scope>NUCLEOTIDE SEQUENCE [LARGE SCALE GENOMIC DNA]</scope>
</reference>